<organism evidence="1 2">
    <name type="scientific">Methanocella paludicola (strain DSM 17711 / JCM 13418 / NBRC 101707 / SANAE)</name>
    <dbReference type="NCBI Taxonomy" id="304371"/>
    <lineage>
        <taxon>Archaea</taxon>
        <taxon>Methanobacteriati</taxon>
        <taxon>Methanobacteriota</taxon>
        <taxon>Stenosarchaea group</taxon>
        <taxon>Methanomicrobia</taxon>
        <taxon>Methanocellales</taxon>
        <taxon>Methanocellaceae</taxon>
        <taxon>Methanocella</taxon>
    </lineage>
</organism>
<evidence type="ECO:0000313" key="2">
    <source>
        <dbReference type="Proteomes" id="UP000001882"/>
    </source>
</evidence>
<gene>
    <name evidence="1" type="ordered locus">MCP_0781</name>
</gene>
<dbReference type="Gene3D" id="2.70.98.70">
    <property type="match status" value="1"/>
</dbReference>
<name>D1YWN1_METPS</name>
<dbReference type="Proteomes" id="UP000001882">
    <property type="component" value="Chromosome"/>
</dbReference>
<dbReference type="eggNOG" id="arCOG12038">
    <property type="taxonomic scope" value="Archaea"/>
</dbReference>
<dbReference type="KEGG" id="mpd:MCP_0781"/>
<dbReference type="AlphaFoldDB" id="D1YWN1"/>
<dbReference type="EMBL" id="AP011532">
    <property type="protein sequence ID" value="BAI60853.1"/>
    <property type="molecule type" value="Genomic_DNA"/>
</dbReference>
<sequence length="869" mass="97504">MSLALSLLFYCIFYVPWAQVDLASLLLFNQTPIATVNDVSSHPFLLFHDIREVPGYQNRMSSPWSGWENDIMSSANTALSKDFTRPDWGTYDSYDDGWISARGQYAMNLALAYQITKKTSYADKAKEALLNIDIARMPDSTVLMTPEGFKAIGLYSYCLAYDWVQPTLDPDSDRKIRDELAKLADSVYIDLNSSAADDGLNYKDNIYFYDFHGQAYPIMGIAGLTLNDFTNPDNLLLSSTPADWIKVGTDDFFVNDKLHDFGRSMISFGFDNSGQDLFGAYKSYYTDDLVLWAQVYSHYYSRNMFDVYPIAKLALTSELWDSLPNYYGNDFVTNGNIKYDYHRGIINLLDANNRSFALNFDDYVDSSNTLPYSFVDNHIYYGTKPLPSALLYTVYGDYSSVQRKTPPWTSHLSPDSVYQVFRGSWDTDSDWLALITWNVFTGANRDMSHQDQLSFEYYGKGDLLLADGGEDINVLDHYQGRYEVYHNTIAIEDPRNPYPPSPWADSTARGIFKGYYYLNTTATINDLFSTPWMEAVNAGATIKDVANMVGSDADNMELSSPIEYERMVLYPHRDYFIVVDRMEGSQAWGYRNIFRPTSLSIVPSTGTSESQVGHVKGSLAIDNTPFNWLALPYKAETPTEITTNSFNWSTVNPYGNAVDLQVFTVPASEVLVTKHVGRIAGYTEQSEVFSPVVYFRSPPADNTYRVTALISSYPSDVHPAPIAIPVKGTGNAMQVTSKGYSDYVYTGKGDASFGNYSTDADTAFVREAPQPSEFTMINGSYLNLGNTLMAGTSEKADYLSLKRDGSDIKFTIKCDGDGQLTLGQIAPAFWYKVFKDGAEYPNWKLAENGAGMVINLGPGEHTYEIRGFP</sequence>
<dbReference type="Gene3D" id="1.50.10.100">
    <property type="entry name" value="Chondroitin AC/alginate lyase"/>
    <property type="match status" value="1"/>
</dbReference>
<dbReference type="STRING" id="304371.MCP_0781"/>
<keyword evidence="2" id="KW-1185">Reference proteome</keyword>
<reference evidence="1 2" key="2">
    <citation type="journal article" date="2008" name="Int. J. Syst. Evol. Microbiol.">
        <title>Methanocella paludicola gen. nov., sp. nov., a methane-producing archaeon, the first isolate of the lineage 'Rice Cluster I', and proposal of the new archaeal order Methanocellales ord. nov.</title>
        <authorList>
            <person name="Sakai S."/>
            <person name="Imachi H."/>
            <person name="Hanada S."/>
            <person name="Ohashi A."/>
            <person name="Harada H."/>
            <person name="Kamagata Y."/>
        </authorList>
    </citation>
    <scope>NUCLEOTIDE SEQUENCE [LARGE SCALE GENOMIC DNA]</scope>
    <source>
        <strain evidence="2">DSM 17711 / JCM 13418 / NBRC 101707 / SANAE</strain>
    </source>
</reference>
<evidence type="ECO:0000313" key="1">
    <source>
        <dbReference type="EMBL" id="BAI60853.1"/>
    </source>
</evidence>
<reference evidence="2" key="3">
    <citation type="journal article" date="2011" name="PLoS ONE">
        <title>Genome sequence of a mesophilic hydrogenotrophic methanogen Methanocella paludicola, the first cultivated representative of the order Methanocellales.</title>
        <authorList>
            <person name="Sakai S."/>
            <person name="Takaki Y."/>
            <person name="Shimamura S."/>
            <person name="Sekine M."/>
            <person name="Tajima T."/>
            <person name="Kosugi H."/>
            <person name="Ichikawa N."/>
            <person name="Tasumi E."/>
            <person name="Hiraki A.T."/>
            <person name="Shimizu A."/>
            <person name="Kato Y."/>
            <person name="Nishiko R."/>
            <person name="Mori K."/>
            <person name="Fujita N."/>
            <person name="Imachi H."/>
            <person name="Takai K."/>
        </authorList>
    </citation>
    <scope>NUCLEOTIDE SEQUENCE [LARGE SCALE GENOMIC DNA]</scope>
    <source>
        <strain evidence="2">DSM 17711 / JCM 13418 / NBRC 101707 / SANAE</strain>
    </source>
</reference>
<dbReference type="SUPFAM" id="SSF48230">
    <property type="entry name" value="Chondroitin AC/alginate lyase"/>
    <property type="match status" value="1"/>
</dbReference>
<accession>D1YWN1</accession>
<proteinExistence type="predicted"/>
<reference evidence="1 2" key="1">
    <citation type="journal article" date="2007" name="Appl. Environ. Microbiol.">
        <title>Isolation of key methanogens for global methane emission from rice paddy fields: a novel isolate affiliated with the clone cluster rice cluster I.</title>
        <authorList>
            <person name="Sakai S."/>
            <person name="Imachi H."/>
            <person name="Sekiguchi Y."/>
            <person name="Ohashi A."/>
            <person name="Harada H."/>
            <person name="Kamagata Y."/>
        </authorList>
    </citation>
    <scope>NUCLEOTIDE SEQUENCE [LARGE SCALE GENOMIC DNA]</scope>
    <source>
        <strain evidence="2">DSM 17711 / JCM 13418 / NBRC 101707 / SANAE</strain>
    </source>
</reference>
<protein>
    <submittedName>
        <fullName evidence="1">Uncharacterized protein</fullName>
    </submittedName>
</protein>
<dbReference type="InterPro" id="IPR008929">
    <property type="entry name" value="Chondroitin_lyas"/>
</dbReference>
<dbReference type="InParanoid" id="D1YWN1"/>